<dbReference type="InterPro" id="IPR045851">
    <property type="entry name" value="AMP-bd_C_sf"/>
</dbReference>
<evidence type="ECO:0000256" key="1">
    <source>
        <dbReference type="ARBA" id="ARBA00006432"/>
    </source>
</evidence>
<keyword evidence="6" id="KW-1185">Reference proteome</keyword>
<gene>
    <name evidence="5" type="ORF">GRF59_04030</name>
</gene>
<dbReference type="Pfam" id="PF00501">
    <property type="entry name" value="AMP-binding"/>
    <property type="match status" value="1"/>
</dbReference>
<dbReference type="RefSeq" id="WP_160496358.1">
    <property type="nucleotide sequence ID" value="NZ_WUBI01000001.1"/>
</dbReference>
<dbReference type="PANTHER" id="PTHR43201">
    <property type="entry name" value="ACYL-COA SYNTHETASE"/>
    <property type="match status" value="1"/>
</dbReference>
<sequence length="493" mass="55323">MNLVTPILRHAAQKPDHIALSCSQESLTYSALVQRIKQIAQGLKENGLEHDKIGILSSNRIEFVEVFLGAVYAGCVPVPLDPKWSAAEVNAIVELCQPRMIFSETAFADNLIVQDGDIRILTFSDQERGTYDHWIESCIPKAENDDTNELLFIGFTSGTTGTPKGYMRTHLSWIQSFEATSEAFELNNMEHICAPGPFVHSLSLFALMQCLYSGATFHIVRQFEAGELLQLCSRIPDMILFVVPTMIESMMQQDFPGQTNIQALISSGGKWSEASKKRCHEVFGGAKLYEYYGSSEASYISYMDVYAENKPNSVGRPFSGVEISVRNEDFHELPAGSVGQLYVRSGMMFTGYYRLPDESAAVFRDGWLMLGDYVSVDAEGYLHMAGRAKNMIVSGGLNVYPEEVESVLQQLPAIQEVMVFGVRDDYWGEQVTAIVKWNGQERLTLEQIKDYCRQHVASYKAPKQLITVDQFIYTSSGKMARHAMKETMKRVMK</sequence>
<evidence type="ECO:0000256" key="2">
    <source>
        <dbReference type="ARBA" id="ARBA00022598"/>
    </source>
</evidence>
<protein>
    <submittedName>
        <fullName evidence="5">AMP-binding protein</fullName>
    </submittedName>
</protein>
<comment type="caution">
    <text evidence="5">The sequence shown here is derived from an EMBL/GenBank/DDBJ whole genome shotgun (WGS) entry which is preliminary data.</text>
</comment>
<feature type="domain" description="AMP-dependent synthetase/ligase" evidence="3">
    <location>
        <begin position="9"/>
        <end position="353"/>
    </location>
</feature>
<dbReference type="Gene3D" id="3.40.50.12780">
    <property type="entry name" value="N-terminal domain of ligase-like"/>
    <property type="match status" value="1"/>
</dbReference>
<dbReference type="GO" id="GO:0006631">
    <property type="term" value="P:fatty acid metabolic process"/>
    <property type="evidence" value="ECO:0007669"/>
    <property type="project" value="TreeGrafter"/>
</dbReference>
<dbReference type="SUPFAM" id="SSF56801">
    <property type="entry name" value="Acetyl-CoA synthetase-like"/>
    <property type="match status" value="1"/>
</dbReference>
<accession>A0A7X3LF90</accession>
<feature type="domain" description="AMP-binding enzyme C-terminal" evidence="4">
    <location>
        <begin position="403"/>
        <end position="478"/>
    </location>
</feature>
<dbReference type="PANTHER" id="PTHR43201:SF5">
    <property type="entry name" value="MEDIUM-CHAIN ACYL-COA LIGASE ACSF2, MITOCHONDRIAL"/>
    <property type="match status" value="1"/>
</dbReference>
<dbReference type="InterPro" id="IPR042099">
    <property type="entry name" value="ANL_N_sf"/>
</dbReference>
<dbReference type="InterPro" id="IPR025110">
    <property type="entry name" value="AMP-bd_C"/>
</dbReference>
<organism evidence="5 6">
    <name type="scientific">Paenibacillus dendrobii</name>
    <dbReference type="NCBI Taxonomy" id="2691084"/>
    <lineage>
        <taxon>Bacteria</taxon>
        <taxon>Bacillati</taxon>
        <taxon>Bacillota</taxon>
        <taxon>Bacilli</taxon>
        <taxon>Bacillales</taxon>
        <taxon>Paenibacillaceae</taxon>
        <taxon>Paenibacillus</taxon>
    </lineage>
</organism>
<reference evidence="5 6" key="1">
    <citation type="submission" date="2019-12" db="EMBL/GenBank/DDBJ databases">
        <title>Paenibacillus sp. nov., an endophytic bacterium isolated from the stem of Dendrobium.</title>
        <authorList>
            <person name="Zhao R."/>
        </authorList>
    </citation>
    <scope>NUCLEOTIDE SEQUENCE [LARGE SCALE GENOMIC DNA]</scope>
    <source>
        <strain evidence="5 6">HJL G12</strain>
    </source>
</reference>
<dbReference type="Pfam" id="PF13193">
    <property type="entry name" value="AMP-binding_C"/>
    <property type="match status" value="1"/>
</dbReference>
<evidence type="ECO:0000313" key="6">
    <source>
        <dbReference type="Proteomes" id="UP000460318"/>
    </source>
</evidence>
<evidence type="ECO:0000259" key="4">
    <source>
        <dbReference type="Pfam" id="PF13193"/>
    </source>
</evidence>
<dbReference type="Proteomes" id="UP000460318">
    <property type="component" value="Unassembled WGS sequence"/>
</dbReference>
<dbReference type="InterPro" id="IPR000873">
    <property type="entry name" value="AMP-dep_synth/lig_dom"/>
</dbReference>
<proteinExistence type="inferred from homology"/>
<dbReference type="InterPro" id="IPR020845">
    <property type="entry name" value="AMP-binding_CS"/>
</dbReference>
<name>A0A7X3LF90_9BACL</name>
<evidence type="ECO:0000313" key="5">
    <source>
        <dbReference type="EMBL" id="MWV42787.1"/>
    </source>
</evidence>
<dbReference type="Gene3D" id="3.30.300.30">
    <property type="match status" value="1"/>
</dbReference>
<keyword evidence="2" id="KW-0436">Ligase</keyword>
<comment type="similarity">
    <text evidence="1">Belongs to the ATP-dependent AMP-binding enzyme family.</text>
</comment>
<evidence type="ECO:0000259" key="3">
    <source>
        <dbReference type="Pfam" id="PF00501"/>
    </source>
</evidence>
<dbReference type="EMBL" id="WUBI01000001">
    <property type="protein sequence ID" value="MWV42787.1"/>
    <property type="molecule type" value="Genomic_DNA"/>
</dbReference>
<dbReference type="PROSITE" id="PS00455">
    <property type="entry name" value="AMP_BINDING"/>
    <property type="match status" value="1"/>
</dbReference>
<dbReference type="GO" id="GO:0031956">
    <property type="term" value="F:medium-chain fatty acid-CoA ligase activity"/>
    <property type="evidence" value="ECO:0007669"/>
    <property type="project" value="TreeGrafter"/>
</dbReference>
<dbReference type="AlphaFoldDB" id="A0A7X3LF90"/>